<reference evidence="2" key="1">
    <citation type="submission" date="2018-02" db="EMBL/GenBank/DDBJ databases">
        <authorList>
            <person name="Kim S.-K."/>
            <person name="Jung H.-I."/>
            <person name="Lee S.-W."/>
        </authorList>
    </citation>
    <scope>NUCLEOTIDE SEQUENCE</scope>
    <source>
        <strain evidence="2">SK3146</strain>
    </source>
</reference>
<evidence type="ECO:0000313" key="3">
    <source>
        <dbReference type="Proteomes" id="UP001057134"/>
    </source>
</evidence>
<keyword evidence="3" id="KW-1185">Reference proteome</keyword>
<organism evidence="2 3">
    <name type="scientific">Paenibacillus konkukensis</name>
    <dbReference type="NCBI Taxonomy" id="2020716"/>
    <lineage>
        <taxon>Bacteria</taxon>
        <taxon>Bacillati</taxon>
        <taxon>Bacillota</taxon>
        <taxon>Bacilli</taxon>
        <taxon>Bacillales</taxon>
        <taxon>Paenibacillaceae</taxon>
        <taxon>Paenibacillus</taxon>
    </lineage>
</organism>
<feature type="signal peptide" evidence="1">
    <location>
        <begin position="1"/>
        <end position="25"/>
    </location>
</feature>
<dbReference type="InterPro" id="IPR028994">
    <property type="entry name" value="Integrin_alpha_N"/>
</dbReference>
<feature type="chain" id="PRO_5045543072" evidence="1">
    <location>
        <begin position="26"/>
        <end position="432"/>
    </location>
</feature>
<dbReference type="PROSITE" id="PS51257">
    <property type="entry name" value="PROKAR_LIPOPROTEIN"/>
    <property type="match status" value="1"/>
</dbReference>
<evidence type="ECO:0000313" key="2">
    <source>
        <dbReference type="EMBL" id="UQZ82745.1"/>
    </source>
</evidence>
<reference evidence="2" key="2">
    <citation type="journal article" date="2021" name="J Anim Sci Technol">
        <title>Complete genome sequence of Paenibacillus konkukensis sp. nov. SK3146 as a potential probiotic strain.</title>
        <authorList>
            <person name="Jung H.I."/>
            <person name="Park S."/>
            <person name="Niu K.M."/>
            <person name="Lee S.W."/>
            <person name="Kothari D."/>
            <person name="Yi K.J."/>
            <person name="Kim S.K."/>
        </authorList>
    </citation>
    <scope>NUCLEOTIDE SEQUENCE</scope>
    <source>
        <strain evidence="2">SK3146</strain>
    </source>
</reference>
<accession>A0ABY4RL65</accession>
<proteinExistence type="predicted"/>
<sequence>MPITSRMPLVLFLLIALACSGCSFTKDPQSYMRMPKLPDDKENLKQVIQQAMPAGASFIHPKNSSDPGSIYLKDLDKDGVPEAIVFYQTPDKDVRVKGMLWQKSGDSWKLLSEMEGEGYELDTLLFEDVTGDGVDDILVGYSGGARINKGLVVYHLVDRKLTILYQAPYTELVVDDLNQDNKKDISILTLERNVSAKMSTLQYDHGFQPVGSIALDPYVNGYSSVTAGFVAENKRGLLLDAGVGAHSSTTQLVYFDNGQLVKAFPDDKLPLSPRSAKSGDYNHDGIMEIPIDVAPQGSENAAYAVTPWITQYYRWDGRQGLGDTPLYERYYDYENSFYLDIPSEWRDRFSVQRSADGTRIAFVSSVTGETLADWKTMPADSWDASDPEWKEIGRTDKTVTALRLTENSKPLLGSFHPVLDLERQELSDHVNE</sequence>
<dbReference type="EMBL" id="CP027059">
    <property type="protein sequence ID" value="UQZ82745.1"/>
    <property type="molecule type" value="Genomic_DNA"/>
</dbReference>
<name>A0ABY4RL65_9BACL</name>
<protein>
    <submittedName>
        <fullName evidence="2">FG-GAP repeat protein</fullName>
    </submittedName>
</protein>
<keyword evidence="1" id="KW-0732">Signal</keyword>
<dbReference type="Proteomes" id="UP001057134">
    <property type="component" value="Chromosome"/>
</dbReference>
<evidence type="ECO:0000256" key="1">
    <source>
        <dbReference type="SAM" id="SignalP"/>
    </source>
</evidence>
<gene>
    <name evidence="2" type="ORF">SK3146_01904</name>
</gene>
<dbReference type="SUPFAM" id="SSF69318">
    <property type="entry name" value="Integrin alpha N-terminal domain"/>
    <property type="match status" value="1"/>
</dbReference>